<evidence type="ECO:0000256" key="2">
    <source>
        <dbReference type="SAM" id="Phobius"/>
    </source>
</evidence>
<keyword evidence="4" id="KW-1185">Reference proteome</keyword>
<keyword evidence="2" id="KW-0472">Membrane</keyword>
<feature type="transmembrane region" description="Helical" evidence="2">
    <location>
        <begin position="12"/>
        <end position="35"/>
    </location>
</feature>
<name>A0A562IBM1_MICOL</name>
<protein>
    <submittedName>
        <fullName evidence="3">Uncharacterized protein</fullName>
    </submittedName>
</protein>
<organism evidence="3 4">
    <name type="scientific">Micromonospora olivasterospora</name>
    <dbReference type="NCBI Taxonomy" id="1880"/>
    <lineage>
        <taxon>Bacteria</taxon>
        <taxon>Bacillati</taxon>
        <taxon>Actinomycetota</taxon>
        <taxon>Actinomycetes</taxon>
        <taxon>Micromonosporales</taxon>
        <taxon>Micromonosporaceae</taxon>
        <taxon>Micromonospora</taxon>
    </lineage>
</organism>
<dbReference type="EMBL" id="VLKE01000001">
    <property type="protein sequence ID" value="TWH68407.1"/>
    <property type="molecule type" value="Genomic_DNA"/>
</dbReference>
<feature type="compositionally biased region" description="Polar residues" evidence="1">
    <location>
        <begin position="69"/>
        <end position="85"/>
    </location>
</feature>
<feature type="region of interest" description="Disordered" evidence="1">
    <location>
        <begin position="65"/>
        <end position="85"/>
    </location>
</feature>
<accession>A0A562IBM1</accession>
<keyword evidence="2" id="KW-0812">Transmembrane</keyword>
<evidence type="ECO:0000313" key="4">
    <source>
        <dbReference type="Proteomes" id="UP000319825"/>
    </source>
</evidence>
<dbReference type="RefSeq" id="WP_211372588.1">
    <property type="nucleotide sequence ID" value="NZ_BAAATQ010000358.1"/>
</dbReference>
<dbReference type="AlphaFoldDB" id="A0A562IBM1"/>
<sequence>MTQEPDVPVRAWLPRAAALLVGTLALATAFIAAYVGALHKPTPRDVPVGLVNGDQRAQAVLAAVPAGPTRSNPSGTTTRAPPTTG</sequence>
<evidence type="ECO:0000256" key="1">
    <source>
        <dbReference type="SAM" id="MobiDB-lite"/>
    </source>
</evidence>
<gene>
    <name evidence="3" type="ORF">JD77_03399</name>
</gene>
<keyword evidence="2" id="KW-1133">Transmembrane helix</keyword>
<dbReference type="Proteomes" id="UP000319825">
    <property type="component" value="Unassembled WGS sequence"/>
</dbReference>
<reference evidence="3 4" key="1">
    <citation type="submission" date="2019-07" db="EMBL/GenBank/DDBJ databases">
        <title>R&amp;d 2014.</title>
        <authorList>
            <person name="Klenk H.-P."/>
        </authorList>
    </citation>
    <scope>NUCLEOTIDE SEQUENCE [LARGE SCALE GENOMIC DNA]</scope>
    <source>
        <strain evidence="3 4">DSM 43868</strain>
    </source>
</reference>
<evidence type="ECO:0000313" key="3">
    <source>
        <dbReference type="EMBL" id="TWH68407.1"/>
    </source>
</evidence>
<comment type="caution">
    <text evidence="3">The sequence shown here is derived from an EMBL/GenBank/DDBJ whole genome shotgun (WGS) entry which is preliminary data.</text>
</comment>
<proteinExistence type="predicted"/>